<dbReference type="AlphaFoldDB" id="A0A1M4ZIJ3"/>
<dbReference type="Proteomes" id="UP000184251">
    <property type="component" value="Unassembled WGS sequence"/>
</dbReference>
<organism evidence="1 2">
    <name type="scientific">Alkalibacter saccharofermentans DSM 14828</name>
    <dbReference type="NCBI Taxonomy" id="1120975"/>
    <lineage>
        <taxon>Bacteria</taxon>
        <taxon>Bacillati</taxon>
        <taxon>Bacillota</taxon>
        <taxon>Clostridia</taxon>
        <taxon>Eubacteriales</taxon>
        <taxon>Eubacteriaceae</taxon>
        <taxon>Alkalibacter</taxon>
    </lineage>
</organism>
<sequence length="118" mass="13964">METKIKFEARNSLEQGILKLEKADFMLSHWIAEYGYSNNPDLNLILDWTKDIKHEGHTRERQKESVNWLIDYDIILNFIDIAKEYVRDANEILAETDKILKALPIENINETNKEMNLK</sequence>
<evidence type="ECO:0000313" key="1">
    <source>
        <dbReference type="EMBL" id="SHF17612.1"/>
    </source>
</evidence>
<reference evidence="1 2" key="1">
    <citation type="submission" date="2016-11" db="EMBL/GenBank/DDBJ databases">
        <authorList>
            <person name="Jaros S."/>
            <person name="Januszkiewicz K."/>
            <person name="Wedrychowicz H."/>
        </authorList>
    </citation>
    <scope>NUCLEOTIDE SEQUENCE [LARGE SCALE GENOMIC DNA]</scope>
    <source>
        <strain evidence="1 2">DSM 14828</strain>
    </source>
</reference>
<protein>
    <submittedName>
        <fullName evidence="1">Uncharacterized protein</fullName>
    </submittedName>
</protein>
<evidence type="ECO:0000313" key="2">
    <source>
        <dbReference type="Proteomes" id="UP000184251"/>
    </source>
</evidence>
<dbReference type="RefSeq" id="WP_073271711.1">
    <property type="nucleotide sequence ID" value="NZ_FQTU01000017.1"/>
</dbReference>
<dbReference type="STRING" id="1120975.SAMN02746064_02055"/>
<gene>
    <name evidence="1" type="ORF">SAMN02746064_02055</name>
</gene>
<dbReference type="EMBL" id="FQTU01000017">
    <property type="protein sequence ID" value="SHF17612.1"/>
    <property type="molecule type" value="Genomic_DNA"/>
</dbReference>
<accession>A0A1M4ZIJ3</accession>
<keyword evidence="2" id="KW-1185">Reference proteome</keyword>
<dbReference type="OrthoDB" id="9804920at2"/>
<proteinExistence type="predicted"/>
<name>A0A1M4ZIJ3_9FIRM</name>